<dbReference type="Pfam" id="PF16123">
    <property type="entry name" value="HAGH_C"/>
    <property type="match status" value="1"/>
</dbReference>
<sequence length="300" mass="33018">MFKLISRVFPERVTQGITAVYFKAGALWNVGFGTHSKSVSIAQSAMKVRIIPALSDNYMYLLMDPATKEAAIVDPVDPGAVMLAVNEEEVTLSAVLTTHHHWDHAGGNEHIVKLCKNLKVYGGDDRIGALSHKVGDGDKFKVGSLEVKCLHTPCHTSGHICYYVTSDAEGDHAPVVFTGDTLFIAGCGRFFEGTAEQMCSAFKKLSDLPDNTKVFCGHEYSVKNLEFSETVEPENSDVKKKLEWARDCRNNEIPTVPSTIGDEKLINPFMRVHVSSVLNHCNKTDAVEAMGVLRAQKDKF</sequence>
<evidence type="ECO:0000313" key="12">
    <source>
        <dbReference type="Proteomes" id="UP000678499"/>
    </source>
</evidence>
<dbReference type="AlphaFoldDB" id="A0A7R9GCX7"/>
<dbReference type="EMBL" id="CAJPEX010000567">
    <property type="protein sequence ID" value="CAG0916323.1"/>
    <property type="molecule type" value="Genomic_DNA"/>
</dbReference>
<evidence type="ECO:0000256" key="9">
    <source>
        <dbReference type="ARBA" id="ARBA00031044"/>
    </source>
</evidence>
<dbReference type="PANTHER" id="PTHR11935">
    <property type="entry name" value="BETA LACTAMASE DOMAIN"/>
    <property type="match status" value="1"/>
</dbReference>
<dbReference type="Proteomes" id="UP000678499">
    <property type="component" value="Unassembled WGS sequence"/>
</dbReference>
<reference evidence="11" key="1">
    <citation type="submission" date="2020-11" db="EMBL/GenBank/DDBJ databases">
        <authorList>
            <person name="Tran Van P."/>
        </authorList>
    </citation>
    <scope>NUCLEOTIDE SEQUENCE</scope>
</reference>
<dbReference type="FunFam" id="3.60.15.10:FF:000019">
    <property type="entry name" value="Hydroxyacylglutathione hydrolase, mitochondrial"/>
    <property type="match status" value="1"/>
</dbReference>
<dbReference type="InterPro" id="IPR032282">
    <property type="entry name" value="HAGH_C"/>
</dbReference>
<dbReference type="OrthoDB" id="515692at2759"/>
<dbReference type="NCBIfam" id="TIGR03413">
    <property type="entry name" value="GSH_gloB"/>
    <property type="match status" value="1"/>
</dbReference>
<dbReference type="InterPro" id="IPR001279">
    <property type="entry name" value="Metallo-B-lactamas"/>
</dbReference>
<evidence type="ECO:0000256" key="2">
    <source>
        <dbReference type="ARBA" id="ARBA00001947"/>
    </source>
</evidence>
<dbReference type="GO" id="GO:0004416">
    <property type="term" value="F:hydroxyacylglutathione hydrolase activity"/>
    <property type="evidence" value="ECO:0007669"/>
    <property type="project" value="UniProtKB-EC"/>
</dbReference>
<organism evidence="11">
    <name type="scientific">Notodromas monacha</name>
    <dbReference type="NCBI Taxonomy" id="399045"/>
    <lineage>
        <taxon>Eukaryota</taxon>
        <taxon>Metazoa</taxon>
        <taxon>Ecdysozoa</taxon>
        <taxon>Arthropoda</taxon>
        <taxon>Crustacea</taxon>
        <taxon>Oligostraca</taxon>
        <taxon>Ostracoda</taxon>
        <taxon>Podocopa</taxon>
        <taxon>Podocopida</taxon>
        <taxon>Cypridocopina</taxon>
        <taxon>Cypridoidea</taxon>
        <taxon>Cyprididae</taxon>
        <taxon>Notodromas</taxon>
    </lineage>
</organism>
<evidence type="ECO:0000256" key="6">
    <source>
        <dbReference type="ARBA" id="ARBA00022723"/>
    </source>
</evidence>
<dbReference type="EMBL" id="OA882604">
    <property type="protein sequence ID" value="CAD7276171.1"/>
    <property type="molecule type" value="Genomic_DNA"/>
</dbReference>
<dbReference type="GO" id="GO:0031123">
    <property type="term" value="P:RNA 3'-end processing"/>
    <property type="evidence" value="ECO:0007669"/>
    <property type="project" value="UniProtKB-ARBA"/>
</dbReference>
<dbReference type="GO" id="GO:0046872">
    <property type="term" value="F:metal ion binding"/>
    <property type="evidence" value="ECO:0007669"/>
    <property type="project" value="UniProtKB-KW"/>
</dbReference>
<evidence type="ECO:0000256" key="4">
    <source>
        <dbReference type="ARBA" id="ARBA00006759"/>
    </source>
</evidence>
<evidence type="ECO:0000256" key="8">
    <source>
        <dbReference type="ARBA" id="ARBA00022833"/>
    </source>
</evidence>
<dbReference type="HAMAP" id="MF_01374">
    <property type="entry name" value="Glyoxalase_2"/>
    <property type="match status" value="1"/>
</dbReference>
<proteinExistence type="inferred from homology"/>
<comment type="similarity">
    <text evidence="4">Belongs to the metallo-beta-lactamase superfamily. Glyoxalase II family.</text>
</comment>
<evidence type="ECO:0000256" key="5">
    <source>
        <dbReference type="ARBA" id="ARBA00011917"/>
    </source>
</evidence>
<dbReference type="Gene3D" id="3.60.15.10">
    <property type="entry name" value="Ribonuclease Z/Hydroxyacylglutathione hydrolase-like"/>
    <property type="match status" value="1"/>
</dbReference>
<dbReference type="InterPro" id="IPR036866">
    <property type="entry name" value="RibonucZ/Hydroxyglut_hydro"/>
</dbReference>
<comment type="pathway">
    <text evidence="3">Secondary metabolite metabolism; methylglyoxal degradation; (R)-lactate from methylglyoxal: step 2/2.</text>
</comment>
<dbReference type="PANTHER" id="PTHR11935:SF94">
    <property type="entry name" value="TENZING NORGAY, ISOFORM C"/>
    <property type="match status" value="1"/>
</dbReference>
<comment type="catalytic activity">
    <reaction evidence="1">
        <text>an S-(2-hydroxyacyl)glutathione + H2O = a 2-hydroxy carboxylate + glutathione + H(+)</text>
        <dbReference type="Rhea" id="RHEA:21864"/>
        <dbReference type="ChEBI" id="CHEBI:15377"/>
        <dbReference type="ChEBI" id="CHEBI:15378"/>
        <dbReference type="ChEBI" id="CHEBI:57925"/>
        <dbReference type="ChEBI" id="CHEBI:58896"/>
        <dbReference type="ChEBI" id="CHEBI:71261"/>
        <dbReference type="EC" id="3.1.2.6"/>
    </reaction>
</comment>
<dbReference type="PIRSF" id="PIRSF005457">
    <property type="entry name" value="Glx"/>
    <property type="match status" value="1"/>
</dbReference>
<keyword evidence="6" id="KW-0479">Metal-binding</keyword>
<keyword evidence="12" id="KW-1185">Reference proteome</keyword>
<evidence type="ECO:0000259" key="10">
    <source>
        <dbReference type="SMART" id="SM00849"/>
    </source>
</evidence>
<gene>
    <name evidence="11" type="ORF">NMOB1V02_LOCUS3947</name>
</gene>
<dbReference type="InterPro" id="IPR035680">
    <property type="entry name" value="Clx_II_MBL"/>
</dbReference>
<dbReference type="CDD" id="cd07723">
    <property type="entry name" value="hydroxyacylglutathione_hydrolase_MBL-fold"/>
    <property type="match status" value="1"/>
</dbReference>
<keyword evidence="8" id="KW-0862">Zinc</keyword>
<evidence type="ECO:0000313" key="11">
    <source>
        <dbReference type="EMBL" id="CAD7276171.1"/>
    </source>
</evidence>
<dbReference type="GO" id="GO:0019243">
    <property type="term" value="P:methylglyoxal catabolic process to D-lactate via S-lactoyl-glutathione"/>
    <property type="evidence" value="ECO:0007669"/>
    <property type="project" value="InterPro"/>
</dbReference>
<protein>
    <recommendedName>
        <fullName evidence="5">hydroxyacylglutathione hydrolase</fullName>
        <ecNumber evidence="5">3.1.2.6</ecNumber>
    </recommendedName>
    <alternativeName>
        <fullName evidence="9">Glyoxalase II</fullName>
    </alternativeName>
</protein>
<dbReference type="Pfam" id="PF00753">
    <property type="entry name" value="Lactamase_B"/>
    <property type="match status" value="1"/>
</dbReference>
<evidence type="ECO:0000256" key="7">
    <source>
        <dbReference type="ARBA" id="ARBA00022801"/>
    </source>
</evidence>
<evidence type="ECO:0000256" key="3">
    <source>
        <dbReference type="ARBA" id="ARBA00004963"/>
    </source>
</evidence>
<keyword evidence="7" id="KW-0378">Hydrolase</keyword>
<accession>A0A7R9GCX7</accession>
<feature type="domain" description="Metallo-beta-lactamase" evidence="10">
    <location>
        <begin position="56"/>
        <end position="218"/>
    </location>
</feature>
<evidence type="ECO:0000256" key="1">
    <source>
        <dbReference type="ARBA" id="ARBA00001623"/>
    </source>
</evidence>
<name>A0A7R9GCX7_9CRUS</name>
<dbReference type="SUPFAM" id="SSF56281">
    <property type="entry name" value="Metallo-hydrolase/oxidoreductase"/>
    <property type="match status" value="1"/>
</dbReference>
<comment type="cofactor">
    <cofactor evidence="2">
        <name>Zn(2+)</name>
        <dbReference type="ChEBI" id="CHEBI:29105"/>
    </cofactor>
</comment>
<dbReference type="SMART" id="SM00849">
    <property type="entry name" value="Lactamase_B"/>
    <property type="match status" value="1"/>
</dbReference>
<dbReference type="InterPro" id="IPR017782">
    <property type="entry name" value="Hydroxyacylglutathione_Hdrlase"/>
</dbReference>
<dbReference type="EC" id="3.1.2.6" evidence="5"/>